<protein>
    <submittedName>
        <fullName evidence="1">Uncharacterized protein</fullName>
    </submittedName>
</protein>
<proteinExistence type="predicted"/>
<dbReference type="Proteomes" id="UP001333110">
    <property type="component" value="Unassembled WGS sequence"/>
</dbReference>
<sequence>MNEPNRNLRMLNEEKCEVLYVGRKNLSNDTSWLQSSPGGHEPVMCLGNKGGQQHLGLYWQKHDLGNDTKHTQRKFTDDAKLGRVVDTMLGRAAIQRDTDRMQEWFNRNLMKVKGKCKVLHLRWKNPKPNTGWRPAATEQLCRKEPKGPGRQQTEHVIAACSCTTCESTSRVLSLALSSIIEKKKRLTNLSRQRIIKRVNRLKHRIYEERVRELGLFRWRKRRCHRWSDAIH</sequence>
<keyword evidence="2" id="KW-1185">Reference proteome</keyword>
<organism evidence="1 2">
    <name type="scientific">Mycteria americana</name>
    <name type="common">Wood stork</name>
    <dbReference type="NCBI Taxonomy" id="33587"/>
    <lineage>
        <taxon>Eukaryota</taxon>
        <taxon>Metazoa</taxon>
        <taxon>Chordata</taxon>
        <taxon>Craniata</taxon>
        <taxon>Vertebrata</taxon>
        <taxon>Euteleostomi</taxon>
        <taxon>Archelosauria</taxon>
        <taxon>Archosauria</taxon>
        <taxon>Dinosauria</taxon>
        <taxon>Saurischia</taxon>
        <taxon>Theropoda</taxon>
        <taxon>Coelurosauria</taxon>
        <taxon>Aves</taxon>
        <taxon>Neognathae</taxon>
        <taxon>Neoaves</taxon>
        <taxon>Aequornithes</taxon>
        <taxon>Ciconiiformes</taxon>
        <taxon>Ciconiidae</taxon>
        <taxon>Mycteria</taxon>
    </lineage>
</organism>
<evidence type="ECO:0000313" key="1">
    <source>
        <dbReference type="EMBL" id="KAK4827016.1"/>
    </source>
</evidence>
<dbReference type="EMBL" id="JAUNZN010000002">
    <property type="protein sequence ID" value="KAK4827016.1"/>
    <property type="molecule type" value="Genomic_DNA"/>
</dbReference>
<feature type="non-terminal residue" evidence="1">
    <location>
        <position position="231"/>
    </location>
</feature>
<gene>
    <name evidence="1" type="ORF">QYF61_013150</name>
</gene>
<evidence type="ECO:0000313" key="2">
    <source>
        <dbReference type="Proteomes" id="UP001333110"/>
    </source>
</evidence>
<name>A0AAN7PQZ0_MYCAM</name>
<accession>A0AAN7PQZ0</accession>
<dbReference type="AlphaFoldDB" id="A0AAN7PQZ0"/>
<comment type="caution">
    <text evidence="1">The sequence shown here is derived from an EMBL/GenBank/DDBJ whole genome shotgun (WGS) entry which is preliminary data.</text>
</comment>
<reference evidence="1 2" key="1">
    <citation type="journal article" date="2023" name="J. Hered.">
        <title>Chromosome-level genome of the wood stork (Mycteria americana) provides insight into avian chromosome evolution.</title>
        <authorList>
            <person name="Flamio R. Jr."/>
            <person name="Ramstad K.M."/>
        </authorList>
    </citation>
    <scope>NUCLEOTIDE SEQUENCE [LARGE SCALE GENOMIC DNA]</scope>
    <source>
        <strain evidence="1">JAX WOST 10</strain>
    </source>
</reference>